<keyword evidence="3" id="KW-0378">Hydrolase</keyword>
<comment type="caution">
    <text evidence="3">The sequence shown here is derived from an EMBL/GenBank/DDBJ whole genome shotgun (WGS) entry which is preliminary data.</text>
</comment>
<dbReference type="SUPFAM" id="SSF56601">
    <property type="entry name" value="beta-lactamase/transpeptidase-like"/>
    <property type="match status" value="1"/>
</dbReference>
<dbReference type="EMBL" id="JACVHF010000015">
    <property type="protein sequence ID" value="MBC9785580.1"/>
    <property type="molecule type" value="Genomic_DNA"/>
</dbReference>
<dbReference type="InterPro" id="IPR045155">
    <property type="entry name" value="Beta-lactam_cat"/>
</dbReference>
<dbReference type="PANTHER" id="PTHR35333:SF3">
    <property type="entry name" value="BETA-LACTAMASE-TYPE TRANSPEPTIDASE FOLD CONTAINING PROTEIN"/>
    <property type="match status" value="1"/>
</dbReference>
<keyword evidence="1" id="KW-0812">Transmembrane</keyword>
<keyword evidence="4" id="KW-1185">Reference proteome</keyword>
<gene>
    <name evidence="3" type="ORF">H1S01_13880</name>
</gene>
<evidence type="ECO:0000259" key="2">
    <source>
        <dbReference type="Pfam" id="PF13354"/>
    </source>
</evidence>
<dbReference type="RefSeq" id="WP_188041028.1">
    <property type="nucleotide sequence ID" value="NZ_JACVHF010000015.1"/>
</dbReference>
<protein>
    <submittedName>
        <fullName evidence="3">Serine hydrolase</fullName>
    </submittedName>
</protein>
<name>A0ABR7T5D3_HELCL</name>
<reference evidence="3 4" key="1">
    <citation type="submission" date="2020-07" db="EMBL/GenBank/DDBJ databases">
        <title>Draft whole-genome sequence of Heliobacterium chlorum DSM 3682, type strain.</title>
        <authorList>
            <person name="Kyndt J.A."/>
            <person name="Meyer T.E."/>
            <person name="Imhoff J.F."/>
        </authorList>
    </citation>
    <scope>NUCLEOTIDE SEQUENCE [LARGE SCALE GENOMIC DNA]</scope>
    <source>
        <strain evidence="3 4">DSM 3682</strain>
    </source>
</reference>
<keyword evidence="1" id="KW-0472">Membrane</keyword>
<proteinExistence type="predicted"/>
<dbReference type="PANTHER" id="PTHR35333">
    <property type="entry name" value="BETA-LACTAMASE"/>
    <property type="match status" value="1"/>
</dbReference>
<evidence type="ECO:0000313" key="3">
    <source>
        <dbReference type="EMBL" id="MBC9785580.1"/>
    </source>
</evidence>
<organism evidence="3 4">
    <name type="scientific">Heliobacterium chlorum</name>
    <dbReference type="NCBI Taxonomy" id="2698"/>
    <lineage>
        <taxon>Bacteria</taxon>
        <taxon>Bacillati</taxon>
        <taxon>Bacillota</taxon>
        <taxon>Clostridia</taxon>
        <taxon>Eubacteriales</taxon>
        <taxon>Heliobacteriaceae</taxon>
        <taxon>Heliobacterium</taxon>
    </lineage>
</organism>
<dbReference type="Pfam" id="PF13354">
    <property type="entry name" value="Beta-lactamase2"/>
    <property type="match status" value="1"/>
</dbReference>
<dbReference type="GO" id="GO:0016787">
    <property type="term" value="F:hydrolase activity"/>
    <property type="evidence" value="ECO:0007669"/>
    <property type="project" value="UniProtKB-KW"/>
</dbReference>
<dbReference type="InterPro" id="IPR000871">
    <property type="entry name" value="Beta-lactam_class-A"/>
</dbReference>
<sequence>MAIRRKGRLSQGALYFLIGFLLFVMFGTMGFLYQQHRNISHLRFLSHLTEAQQHVFSPDEEYDLLKQRIKREMAGFGGSYAVYLEDLSTGHQLGINSNKVFPAASVIKVPLVLFLYSLALDGRINLDETISIVPSDIEPSTGGLWSYHIGTTYTLRQLAKHTIEDSDNTATNMLMRRLGRSNFYLFLRLSGASVVPWGPGKGNVTCARDAALYLKGIWLFRQMEQPLGEEMMQYLLNSKFDDRIPAGVPFEIEVANKIGSQEGVFNDTAIIFLPNRPYVLSVLCCHPDEQQAVEAIGRIARLTYEYQREYHPRTN</sequence>
<feature type="domain" description="Beta-lactamase class A catalytic" evidence="2">
    <location>
        <begin position="82"/>
        <end position="283"/>
    </location>
</feature>
<evidence type="ECO:0000313" key="4">
    <source>
        <dbReference type="Proteomes" id="UP000617402"/>
    </source>
</evidence>
<dbReference type="Proteomes" id="UP000617402">
    <property type="component" value="Unassembled WGS sequence"/>
</dbReference>
<dbReference type="InterPro" id="IPR012338">
    <property type="entry name" value="Beta-lactam/transpept-like"/>
</dbReference>
<accession>A0ABR7T5D3</accession>
<keyword evidence="1" id="KW-1133">Transmembrane helix</keyword>
<dbReference type="Gene3D" id="3.40.710.10">
    <property type="entry name" value="DD-peptidase/beta-lactamase superfamily"/>
    <property type="match status" value="1"/>
</dbReference>
<evidence type="ECO:0000256" key="1">
    <source>
        <dbReference type="SAM" id="Phobius"/>
    </source>
</evidence>
<feature type="transmembrane region" description="Helical" evidence="1">
    <location>
        <begin position="12"/>
        <end position="33"/>
    </location>
</feature>